<keyword evidence="6" id="KW-0808">Transferase</keyword>
<dbReference type="CDD" id="cd06225">
    <property type="entry name" value="HAMP"/>
    <property type="match status" value="1"/>
</dbReference>
<dbReference type="PROSITE" id="PS50109">
    <property type="entry name" value="HIS_KIN"/>
    <property type="match status" value="1"/>
</dbReference>
<evidence type="ECO:0000256" key="8">
    <source>
        <dbReference type="ARBA" id="ARBA00022777"/>
    </source>
</evidence>
<dbReference type="AlphaFoldDB" id="A0A369B3M0"/>
<evidence type="ECO:0000256" key="1">
    <source>
        <dbReference type="ARBA" id="ARBA00000085"/>
    </source>
</evidence>
<dbReference type="InterPro" id="IPR050640">
    <property type="entry name" value="Bact_2-comp_sensor_kinase"/>
</dbReference>
<dbReference type="InterPro" id="IPR003660">
    <property type="entry name" value="HAMP_dom"/>
</dbReference>
<feature type="coiled-coil region" evidence="12">
    <location>
        <begin position="387"/>
        <end position="421"/>
    </location>
</feature>
<reference evidence="16 17" key="1">
    <citation type="submission" date="2018-07" db="EMBL/GenBank/DDBJ databases">
        <title>Genomic Encyclopedia of Type Strains, Phase IV (KMG-IV): sequencing the most valuable type-strain genomes for metagenomic binning, comparative biology and taxonomic classification.</title>
        <authorList>
            <person name="Goeker M."/>
        </authorList>
    </citation>
    <scope>NUCLEOTIDE SEQUENCE [LARGE SCALE GENOMIC DNA]</scope>
    <source>
        <strain evidence="16 17">DSM 27016</strain>
    </source>
</reference>
<accession>A0A369B3M0</accession>
<feature type="transmembrane region" description="Helical" evidence="13">
    <location>
        <begin position="315"/>
        <end position="337"/>
    </location>
</feature>
<dbReference type="Pfam" id="PF06580">
    <property type="entry name" value="His_kinase"/>
    <property type="match status" value="1"/>
</dbReference>
<dbReference type="RefSeq" id="WP_114297962.1">
    <property type="nucleotide sequence ID" value="NZ_QPJT01000012.1"/>
</dbReference>
<dbReference type="OrthoDB" id="9809348at2"/>
<evidence type="ECO:0000256" key="11">
    <source>
        <dbReference type="ARBA" id="ARBA00023136"/>
    </source>
</evidence>
<dbReference type="EMBL" id="QPJT01000012">
    <property type="protein sequence ID" value="RCX16031.1"/>
    <property type="molecule type" value="Genomic_DNA"/>
</dbReference>
<dbReference type="SUPFAM" id="SSF158472">
    <property type="entry name" value="HAMP domain-like"/>
    <property type="match status" value="1"/>
</dbReference>
<keyword evidence="4" id="KW-1003">Cell membrane</keyword>
<name>A0A369B3M0_9FIRM</name>
<evidence type="ECO:0000256" key="4">
    <source>
        <dbReference type="ARBA" id="ARBA00022475"/>
    </source>
</evidence>
<evidence type="ECO:0000256" key="9">
    <source>
        <dbReference type="ARBA" id="ARBA00022989"/>
    </source>
</evidence>
<dbReference type="InterPro" id="IPR033479">
    <property type="entry name" value="dCache_1"/>
</dbReference>
<keyword evidence="17" id="KW-1185">Reference proteome</keyword>
<evidence type="ECO:0000256" key="3">
    <source>
        <dbReference type="ARBA" id="ARBA00012438"/>
    </source>
</evidence>
<evidence type="ECO:0000256" key="13">
    <source>
        <dbReference type="SAM" id="Phobius"/>
    </source>
</evidence>
<comment type="subcellular location">
    <subcellularLocation>
        <location evidence="2">Cell membrane</location>
        <topology evidence="2">Multi-pass membrane protein</topology>
    </subcellularLocation>
</comment>
<evidence type="ECO:0000313" key="17">
    <source>
        <dbReference type="Proteomes" id="UP000253034"/>
    </source>
</evidence>
<evidence type="ECO:0000256" key="12">
    <source>
        <dbReference type="SAM" id="Coils"/>
    </source>
</evidence>
<comment type="caution">
    <text evidence="16">The sequence shown here is derived from an EMBL/GenBank/DDBJ whole genome shotgun (WGS) entry which is preliminary data.</text>
</comment>
<gene>
    <name evidence="16" type="ORF">DFR58_11212</name>
</gene>
<dbReference type="InterPro" id="IPR010559">
    <property type="entry name" value="Sig_transdc_His_kin_internal"/>
</dbReference>
<evidence type="ECO:0000256" key="6">
    <source>
        <dbReference type="ARBA" id="ARBA00022679"/>
    </source>
</evidence>
<evidence type="ECO:0000259" key="15">
    <source>
        <dbReference type="PROSITE" id="PS50885"/>
    </source>
</evidence>
<dbReference type="Proteomes" id="UP000253034">
    <property type="component" value="Unassembled WGS sequence"/>
</dbReference>
<dbReference type="PRINTS" id="PR00344">
    <property type="entry name" value="BCTRLSENSOR"/>
</dbReference>
<sequence length="615" mass="70267">MWFKRLAKKGSAIKGNRGRNYRHIRKTTISGRFIRIFIVIFLIPLLAGGVVSYVIQSEASRKNAITVNHDINTRTNMNLEMMLQGIERVANDIAFNENIQSTLIDYEKSGKAPLSGKMVELKSILLDAQIKTDYLVSNIVLFSYKGFYFTDINFYKDWFNVKDYHFGELLSKSHGENIWIQSHIDKNDTKTGAAHVITLVKKIRVSKGDDMGVTIGYLLINVKESELYKLLHNFDNQSEELMLVGPDSKIISNKDKSMIGKSFDLSQISGKSAGNYFTKYNGVDCLIVYSWMKKTGWYLVGIHDTEIILRDSTQYLYIAIIVTSILFLIFVFIITLISRRISRPIIGLYKQMKKVENGDFDVTFDKHSDTMEVDELIRGFNVMVYKLNNLINEVYEAEIKKKQLEIEVKQADLEALQQQINPHFLYNTLDCINWMASLEGNENVSNMILALGNYFRSSVHRGKNFVTVEEEVKNIKDYLYIQSIRYRFKFNADIKVQPEALRCRTMKLLLQPLVENSIIHGIEPKAGTATITIDISISEDRLIIIVSDNGVGMPPEVLNKILYALPEKGGSIGLRNVLERLKLYYGEDTYKIESVKGEGTAVTINIPCFESTDKI</sequence>
<dbReference type="SUPFAM" id="SSF55874">
    <property type="entry name" value="ATPase domain of HSP90 chaperone/DNA topoisomerase II/histidine kinase"/>
    <property type="match status" value="1"/>
</dbReference>
<dbReference type="PANTHER" id="PTHR34220">
    <property type="entry name" value="SENSOR HISTIDINE KINASE YPDA"/>
    <property type="match status" value="1"/>
</dbReference>
<dbReference type="InterPro" id="IPR005467">
    <property type="entry name" value="His_kinase_dom"/>
</dbReference>
<evidence type="ECO:0000256" key="7">
    <source>
        <dbReference type="ARBA" id="ARBA00022692"/>
    </source>
</evidence>
<comment type="catalytic activity">
    <reaction evidence="1">
        <text>ATP + protein L-histidine = ADP + protein N-phospho-L-histidine.</text>
        <dbReference type="EC" id="2.7.13.3"/>
    </reaction>
</comment>
<dbReference type="Pfam" id="PF02518">
    <property type="entry name" value="HATPase_c"/>
    <property type="match status" value="1"/>
</dbReference>
<feature type="domain" description="Histidine kinase" evidence="14">
    <location>
        <begin position="506"/>
        <end position="610"/>
    </location>
</feature>
<keyword evidence="12" id="KW-0175">Coiled coil</keyword>
<evidence type="ECO:0000259" key="14">
    <source>
        <dbReference type="PROSITE" id="PS50109"/>
    </source>
</evidence>
<keyword evidence="10" id="KW-0902">Two-component regulatory system</keyword>
<evidence type="ECO:0000256" key="5">
    <source>
        <dbReference type="ARBA" id="ARBA00022553"/>
    </source>
</evidence>
<feature type="domain" description="HAMP" evidence="15">
    <location>
        <begin position="339"/>
        <end position="392"/>
    </location>
</feature>
<keyword evidence="7 13" id="KW-0812">Transmembrane</keyword>
<protein>
    <recommendedName>
        <fullName evidence="3">histidine kinase</fullName>
        <ecNumber evidence="3">2.7.13.3</ecNumber>
    </recommendedName>
</protein>
<evidence type="ECO:0000256" key="2">
    <source>
        <dbReference type="ARBA" id="ARBA00004651"/>
    </source>
</evidence>
<keyword evidence="9 13" id="KW-1133">Transmembrane helix</keyword>
<evidence type="ECO:0000313" key="16">
    <source>
        <dbReference type="EMBL" id="RCX16031.1"/>
    </source>
</evidence>
<dbReference type="PANTHER" id="PTHR34220:SF7">
    <property type="entry name" value="SENSOR HISTIDINE KINASE YPDA"/>
    <property type="match status" value="1"/>
</dbReference>
<dbReference type="Pfam" id="PF02743">
    <property type="entry name" value="dCache_1"/>
    <property type="match status" value="1"/>
</dbReference>
<organism evidence="16 17">
    <name type="scientific">Anaerobacterium chartisolvens</name>
    <dbReference type="NCBI Taxonomy" id="1297424"/>
    <lineage>
        <taxon>Bacteria</taxon>
        <taxon>Bacillati</taxon>
        <taxon>Bacillota</taxon>
        <taxon>Clostridia</taxon>
        <taxon>Eubacteriales</taxon>
        <taxon>Oscillospiraceae</taxon>
        <taxon>Anaerobacterium</taxon>
    </lineage>
</organism>
<dbReference type="PROSITE" id="PS50885">
    <property type="entry name" value="HAMP"/>
    <property type="match status" value="1"/>
</dbReference>
<dbReference type="InterPro" id="IPR036890">
    <property type="entry name" value="HATPase_C_sf"/>
</dbReference>
<dbReference type="GO" id="GO:0000155">
    <property type="term" value="F:phosphorelay sensor kinase activity"/>
    <property type="evidence" value="ECO:0007669"/>
    <property type="project" value="InterPro"/>
</dbReference>
<dbReference type="EC" id="2.7.13.3" evidence="3"/>
<dbReference type="SMART" id="SM00304">
    <property type="entry name" value="HAMP"/>
    <property type="match status" value="1"/>
</dbReference>
<dbReference type="SMART" id="SM00387">
    <property type="entry name" value="HATPase_c"/>
    <property type="match status" value="1"/>
</dbReference>
<dbReference type="GO" id="GO:0005886">
    <property type="term" value="C:plasma membrane"/>
    <property type="evidence" value="ECO:0007669"/>
    <property type="project" value="UniProtKB-SubCell"/>
</dbReference>
<dbReference type="Gene3D" id="3.30.450.20">
    <property type="entry name" value="PAS domain"/>
    <property type="match status" value="2"/>
</dbReference>
<evidence type="ECO:0000256" key="10">
    <source>
        <dbReference type="ARBA" id="ARBA00023012"/>
    </source>
</evidence>
<proteinExistence type="predicted"/>
<dbReference type="InterPro" id="IPR003594">
    <property type="entry name" value="HATPase_dom"/>
</dbReference>
<keyword evidence="8 16" id="KW-0418">Kinase</keyword>
<feature type="transmembrane region" description="Helical" evidence="13">
    <location>
        <begin position="33"/>
        <end position="55"/>
    </location>
</feature>
<dbReference type="Pfam" id="PF00672">
    <property type="entry name" value="HAMP"/>
    <property type="match status" value="1"/>
</dbReference>
<dbReference type="InterPro" id="IPR004358">
    <property type="entry name" value="Sig_transdc_His_kin-like_C"/>
</dbReference>
<keyword evidence="5" id="KW-0597">Phosphoprotein</keyword>
<dbReference type="Gene3D" id="3.30.565.10">
    <property type="entry name" value="Histidine kinase-like ATPase, C-terminal domain"/>
    <property type="match status" value="1"/>
</dbReference>
<keyword evidence="11 13" id="KW-0472">Membrane</keyword>
<dbReference type="Gene3D" id="6.10.340.10">
    <property type="match status" value="1"/>
</dbReference>